<reference evidence="5 6" key="1">
    <citation type="submission" date="2019-11" db="EMBL/GenBank/DDBJ databases">
        <title>Novel species isolated from a subtropical stream in China.</title>
        <authorList>
            <person name="Lu H."/>
        </authorList>
    </citation>
    <scope>NUCLEOTIDE SEQUENCE [LARGE SCALE GENOMIC DNA]</scope>
    <source>
        <strain evidence="5 6">FT80W</strain>
    </source>
</reference>
<dbReference type="EC" id="3.1.4.3" evidence="2"/>
<dbReference type="Gene3D" id="3.40.720.10">
    <property type="entry name" value="Alkaline Phosphatase, subunit A"/>
    <property type="match status" value="2"/>
</dbReference>
<feature type="domain" description="Bacterial phospholipase C C-terminal" evidence="4">
    <location>
        <begin position="490"/>
        <end position="578"/>
    </location>
</feature>
<dbReference type="EMBL" id="WKJK01000014">
    <property type="protein sequence ID" value="MRW92989.1"/>
    <property type="molecule type" value="Genomic_DNA"/>
</dbReference>
<dbReference type="NCBIfam" id="TIGR03396">
    <property type="entry name" value="PC_PLC"/>
    <property type="match status" value="1"/>
</dbReference>
<evidence type="ECO:0000259" key="4">
    <source>
        <dbReference type="Pfam" id="PF05506"/>
    </source>
</evidence>
<proteinExistence type="inferred from homology"/>
<dbReference type="InterPro" id="IPR006311">
    <property type="entry name" value="TAT_signal"/>
</dbReference>
<evidence type="ECO:0000313" key="6">
    <source>
        <dbReference type="Proteomes" id="UP000433309"/>
    </source>
</evidence>
<name>A0A6I2L9N7_9BURK</name>
<dbReference type="Pfam" id="PF04185">
    <property type="entry name" value="Phosphoesterase"/>
    <property type="match status" value="1"/>
</dbReference>
<dbReference type="Proteomes" id="UP000433309">
    <property type="component" value="Unassembled WGS sequence"/>
</dbReference>
<keyword evidence="6" id="KW-1185">Reference proteome</keyword>
<dbReference type="RefSeq" id="WP_371867649.1">
    <property type="nucleotide sequence ID" value="NZ_WKJK01000014.1"/>
</dbReference>
<feature type="domain" description="Bacterial phospholipase C C-terminal" evidence="4">
    <location>
        <begin position="595"/>
        <end position="661"/>
    </location>
</feature>
<dbReference type="InterPro" id="IPR017767">
    <property type="entry name" value="PC-PLC"/>
</dbReference>
<evidence type="ECO:0000313" key="5">
    <source>
        <dbReference type="EMBL" id="MRW92989.1"/>
    </source>
</evidence>
<evidence type="ECO:0000256" key="2">
    <source>
        <dbReference type="ARBA" id="ARBA00012018"/>
    </source>
</evidence>
<dbReference type="InterPro" id="IPR007312">
    <property type="entry name" value="Phosphoesterase"/>
</dbReference>
<dbReference type="GO" id="GO:0016042">
    <property type="term" value="P:lipid catabolic process"/>
    <property type="evidence" value="ECO:0007669"/>
    <property type="project" value="InterPro"/>
</dbReference>
<protein>
    <recommendedName>
        <fullName evidence="2">phospholipase C</fullName>
        <ecNumber evidence="2">3.1.4.3</ecNumber>
    </recommendedName>
</protein>
<dbReference type="GO" id="GO:0034480">
    <property type="term" value="F:phosphatidylcholine phospholipase C activity"/>
    <property type="evidence" value="ECO:0007669"/>
    <property type="project" value="UniProtKB-EC"/>
</dbReference>
<comment type="similarity">
    <text evidence="1">Belongs to the bacterial phospholipase C family.</text>
</comment>
<dbReference type="PROSITE" id="PS51318">
    <property type="entry name" value="TAT"/>
    <property type="match status" value="1"/>
</dbReference>
<gene>
    <name evidence="5" type="ORF">GJ699_23605</name>
</gene>
<dbReference type="CDD" id="cd16014">
    <property type="entry name" value="PLC"/>
    <property type="match status" value="1"/>
</dbReference>
<organism evidence="5 6">
    <name type="scientific">Duganella guangzhouensis</name>
    <dbReference type="NCBI Taxonomy" id="2666084"/>
    <lineage>
        <taxon>Bacteria</taxon>
        <taxon>Pseudomonadati</taxon>
        <taxon>Pseudomonadota</taxon>
        <taxon>Betaproteobacteria</taxon>
        <taxon>Burkholderiales</taxon>
        <taxon>Oxalobacteraceae</taxon>
        <taxon>Telluria group</taxon>
        <taxon>Duganella</taxon>
    </lineage>
</organism>
<keyword evidence="3" id="KW-0378">Hydrolase</keyword>
<accession>A0A6I2L9N7</accession>
<sequence>MDVKSGRRSFLRKAVAGGLYGALPAVIQQALAVPAHSVSGSIQDVQHVVILMQENRSFDHYFGTLNGVRGFGDRFPIPLQDGRNVWQQHNGRRVVLPYRLDQQAGNAQCRLDLPHTWPDAHAAWDGGRMGFWPKYKTDASMAYYGREELPFQFALAEAFTLCDAYHCSLQGGTNPNRLFLFTGTNDPAAACGGPAIDNTKDGMGPSADGFTWTTYAERLEQAGVSWKVYQDMADNYDCNPLVLFRQFREQYEAGAGVLLEKGLSSPLQGASLQGLKDDVLAGRLPQVSWIVSPTQYSEHPEPSTPVQGGWYTQQVLEALTANPEVWSKTVFLQMYDENDAFFDHMPPPAPPWRNRDGTQFGKSTVAFGDECHSDGRNYGLGPRVPMLVISPWSKGGWVNSQVFDHTSVLRFLEQRFGVRDTGISAWRRAVCGDLTSCFDFAAPDARPPAPQNRSKEWADTVRAEQRQLGGIEVPSAARQQLPRQAAGVRPSRALPYQLQVRAEVTGNPAALTLQFRNEGGVGAVFHVYDQLHLGHRPRRYTVEAGKALDDLWLPAPLDGGRYDLWILGPNGFHRHLQGSVTADLSASMDSRGALAWVDLRNNGSAPCTVELRHNAYRTDAPQMLALAPGASHLWRIDTAPQQHWYDISIISTDFQRRYAGRLETGTHSISDPA</sequence>
<dbReference type="AlphaFoldDB" id="A0A6I2L9N7"/>
<evidence type="ECO:0000256" key="3">
    <source>
        <dbReference type="ARBA" id="ARBA00022801"/>
    </source>
</evidence>
<dbReference type="PANTHER" id="PTHR31956:SF36">
    <property type="entry name" value="NON-HEMOLYTIC PHOSPHOLIPASE C"/>
    <property type="match status" value="1"/>
</dbReference>
<comment type="caution">
    <text evidence="5">The sequence shown here is derived from an EMBL/GenBank/DDBJ whole genome shotgun (WGS) entry which is preliminary data.</text>
</comment>
<evidence type="ECO:0000256" key="1">
    <source>
        <dbReference type="ARBA" id="ARBA00009717"/>
    </source>
</evidence>
<dbReference type="PANTHER" id="PTHR31956">
    <property type="entry name" value="NON-SPECIFIC PHOSPHOLIPASE C4-RELATED"/>
    <property type="match status" value="1"/>
</dbReference>
<dbReference type="Pfam" id="PF05506">
    <property type="entry name" value="PLipase_C_C"/>
    <property type="match status" value="2"/>
</dbReference>
<dbReference type="InterPro" id="IPR008475">
    <property type="entry name" value="PLipase_C_C"/>
</dbReference>
<dbReference type="InterPro" id="IPR017850">
    <property type="entry name" value="Alkaline_phosphatase_core_sf"/>
</dbReference>